<organism evidence="11 12">
    <name type="scientific">Steroidobacter denitrificans</name>
    <dbReference type="NCBI Taxonomy" id="465721"/>
    <lineage>
        <taxon>Bacteria</taxon>
        <taxon>Pseudomonadati</taxon>
        <taxon>Pseudomonadota</taxon>
        <taxon>Gammaproteobacteria</taxon>
        <taxon>Steroidobacterales</taxon>
        <taxon>Steroidobacteraceae</taxon>
        <taxon>Steroidobacter</taxon>
    </lineage>
</organism>
<keyword evidence="8 10" id="KW-0653">Protein transport</keyword>
<evidence type="ECO:0000256" key="7">
    <source>
        <dbReference type="ARBA" id="ARBA00022764"/>
    </source>
</evidence>
<dbReference type="KEGG" id="sdf:ACG33_08895"/>
<dbReference type="Pfam" id="PF03548">
    <property type="entry name" value="LolA"/>
    <property type="match status" value="1"/>
</dbReference>
<evidence type="ECO:0000313" key="11">
    <source>
        <dbReference type="EMBL" id="AMN47208.1"/>
    </source>
</evidence>
<keyword evidence="6" id="KW-0732">Signal</keyword>
<accession>A0A127FC92</accession>
<dbReference type="EMBL" id="CP011971">
    <property type="protein sequence ID" value="AMN47208.1"/>
    <property type="molecule type" value="Genomic_DNA"/>
</dbReference>
<sequence>MQAAATPAVGTPGDLAAGRERVERFLGGLQGLEARFSQTLMDRTGQIVDESSGRLSIRRPNRFRWDYLEPHSQLIVADGTRIWLYDADLEQVTVRALDDTLSATPAMLLGGEGRLEDNFTVTQVGHETVAGSVVPGASGAVLQWVRMEPKRADTDFKWVRLGFQADSLRYMELADKLGQVTRLEFSGLERNPPQDPSRFTFTIPPGADIIGDAAVSRE</sequence>
<evidence type="ECO:0000256" key="9">
    <source>
        <dbReference type="ARBA" id="ARBA00023186"/>
    </source>
</evidence>
<dbReference type="Gene3D" id="2.50.20.10">
    <property type="entry name" value="Lipoprotein localisation LolA/LolB/LppX"/>
    <property type="match status" value="1"/>
</dbReference>
<protein>
    <recommendedName>
        <fullName evidence="4 10">Outer-membrane lipoprotein carrier protein</fullName>
    </recommendedName>
</protein>
<comment type="function">
    <text evidence="10">Participates in the translocation of lipoproteins from the inner membrane to the outer membrane. Only forms a complex with a lipoprotein if the residue after the N-terminal Cys is not an aspartate (The Asp acts as a targeting signal to indicate that the lipoprotein should stay in the inner membrane).</text>
</comment>
<dbReference type="Proteomes" id="UP000070250">
    <property type="component" value="Chromosome"/>
</dbReference>
<comment type="similarity">
    <text evidence="2 10">Belongs to the LolA family.</text>
</comment>
<reference evidence="11 12" key="1">
    <citation type="submission" date="2015-06" db="EMBL/GenBank/DDBJ databases">
        <title>A Comprehensive Approach to Explore the Metabolic and Phylogenetic Diversity of Bacterial Steroid Degradation in the Environment: Testosterone as an Example.</title>
        <authorList>
            <person name="Yang F.-C."/>
            <person name="Chen Y.-L."/>
            <person name="Yu C.-P."/>
            <person name="Tang S.-L."/>
            <person name="Wang P.-H."/>
            <person name="Ismail W."/>
            <person name="Wang C.-H."/>
            <person name="Yang C.-Y."/>
            <person name="Chiang Y.-R."/>
        </authorList>
    </citation>
    <scope>NUCLEOTIDE SEQUENCE [LARGE SCALE GENOMIC DNA]</scope>
    <source>
        <strain evidence="11 12">DSM 18526</strain>
    </source>
</reference>
<evidence type="ECO:0000256" key="8">
    <source>
        <dbReference type="ARBA" id="ARBA00022927"/>
    </source>
</evidence>
<dbReference type="InterPro" id="IPR029046">
    <property type="entry name" value="LolA/LolB/LppX"/>
</dbReference>
<keyword evidence="9 10" id="KW-0143">Chaperone</keyword>
<dbReference type="GO" id="GO:0044874">
    <property type="term" value="P:lipoprotein localization to outer membrane"/>
    <property type="evidence" value="ECO:0007669"/>
    <property type="project" value="UniProtKB-UniRule"/>
</dbReference>
<evidence type="ECO:0000313" key="12">
    <source>
        <dbReference type="Proteomes" id="UP000070250"/>
    </source>
</evidence>
<evidence type="ECO:0000256" key="1">
    <source>
        <dbReference type="ARBA" id="ARBA00004418"/>
    </source>
</evidence>
<dbReference type="PANTHER" id="PTHR35869">
    <property type="entry name" value="OUTER-MEMBRANE LIPOPROTEIN CARRIER PROTEIN"/>
    <property type="match status" value="1"/>
</dbReference>
<evidence type="ECO:0000256" key="4">
    <source>
        <dbReference type="ARBA" id="ARBA00014035"/>
    </source>
</evidence>
<dbReference type="GO" id="GO:0030288">
    <property type="term" value="C:outer membrane-bounded periplasmic space"/>
    <property type="evidence" value="ECO:0007669"/>
    <property type="project" value="TreeGrafter"/>
</dbReference>
<keyword evidence="7 10" id="KW-0574">Periplasm</keyword>
<dbReference type="InterPro" id="IPR018323">
    <property type="entry name" value="OM_lipoprot_carrier_LolA_Pbac"/>
</dbReference>
<dbReference type="GO" id="GO:0042953">
    <property type="term" value="P:lipoprotein transport"/>
    <property type="evidence" value="ECO:0007669"/>
    <property type="project" value="InterPro"/>
</dbReference>
<comment type="subcellular location">
    <subcellularLocation>
        <location evidence="1 10">Periplasm</location>
    </subcellularLocation>
</comment>
<comment type="subunit">
    <text evidence="3 10">Monomer.</text>
</comment>
<dbReference type="SUPFAM" id="SSF89392">
    <property type="entry name" value="Prokaryotic lipoproteins and lipoprotein localization factors"/>
    <property type="match status" value="1"/>
</dbReference>
<dbReference type="NCBIfam" id="TIGR00547">
    <property type="entry name" value="lolA"/>
    <property type="match status" value="1"/>
</dbReference>
<evidence type="ECO:0000256" key="10">
    <source>
        <dbReference type="HAMAP-Rule" id="MF_00240"/>
    </source>
</evidence>
<evidence type="ECO:0000256" key="5">
    <source>
        <dbReference type="ARBA" id="ARBA00022448"/>
    </source>
</evidence>
<dbReference type="PANTHER" id="PTHR35869:SF1">
    <property type="entry name" value="OUTER-MEMBRANE LIPOPROTEIN CARRIER PROTEIN"/>
    <property type="match status" value="1"/>
</dbReference>
<dbReference type="AlphaFoldDB" id="A0A127FC92"/>
<keyword evidence="5 10" id="KW-0813">Transport</keyword>
<dbReference type="CDD" id="cd16325">
    <property type="entry name" value="LolA"/>
    <property type="match status" value="1"/>
</dbReference>
<dbReference type="InterPro" id="IPR004564">
    <property type="entry name" value="OM_lipoprot_carrier_LolA-like"/>
</dbReference>
<keyword evidence="12" id="KW-1185">Reference proteome</keyword>
<dbReference type="STRING" id="465721.ACG33_08895"/>
<proteinExistence type="inferred from homology"/>
<evidence type="ECO:0000256" key="6">
    <source>
        <dbReference type="ARBA" id="ARBA00022729"/>
    </source>
</evidence>
<name>A0A127FC92_STEDE</name>
<gene>
    <name evidence="10" type="primary">lolA</name>
    <name evidence="11" type="ORF">ACG33_08895</name>
</gene>
<evidence type="ECO:0000256" key="3">
    <source>
        <dbReference type="ARBA" id="ARBA00011245"/>
    </source>
</evidence>
<dbReference type="HAMAP" id="MF_00240">
    <property type="entry name" value="LolA"/>
    <property type="match status" value="1"/>
</dbReference>
<evidence type="ECO:0000256" key="2">
    <source>
        <dbReference type="ARBA" id="ARBA00007615"/>
    </source>
</evidence>